<dbReference type="PANTHER" id="PTHR30381:SF0">
    <property type="entry name" value="FLAGELLAR P-RING PROTEIN"/>
    <property type="match status" value="1"/>
</dbReference>
<feature type="compositionally biased region" description="Polar residues" evidence="9">
    <location>
        <begin position="141"/>
        <end position="150"/>
    </location>
</feature>
<evidence type="ECO:0000256" key="5">
    <source>
        <dbReference type="ARBA" id="ARBA00022764"/>
    </source>
</evidence>
<evidence type="ECO:0000313" key="11">
    <source>
        <dbReference type="Proteomes" id="UP000182983"/>
    </source>
</evidence>
<keyword evidence="10" id="KW-0969">Cilium</keyword>
<dbReference type="GO" id="GO:0071973">
    <property type="term" value="P:bacterial-type flagellum-dependent cell motility"/>
    <property type="evidence" value="ECO:0007669"/>
    <property type="project" value="InterPro"/>
</dbReference>
<accession>A0A1H6GYU8</accession>
<comment type="subcellular location">
    <subcellularLocation>
        <location evidence="2 8">Bacterial flagellum basal body</location>
    </subcellularLocation>
</comment>
<dbReference type="Proteomes" id="UP000182983">
    <property type="component" value="Unassembled WGS sequence"/>
</dbReference>
<sequence length="351" mass="35040" precursor="true">MIARASVTLLTALLLAAPALAQQVRVKDIASVGGMAEAGFSGFGMVVGLAGTGDSRPAAPGGAFPSGRNSAMVMVTARLAPGLRAGSRVDVTVAATGDARSLAGGTLVPTALEGGDRRIYAVAEGPVSAAGSWAGGASASVTRGSPSSGTIPGGATIERDLPQTLGAEGEVRFLLRRPDFTTARRLAEAINSALGRKLARPLDNAAVAVAVPPDYPDGAVGLVATAENALLTPDRGGRAVVIDSRTGAVVAGLDIPLAPLAISHGDLTVRVRETPQVSQPAPFSSGGKTVVVPRSSIEIDEADHSVTIPPGGTVGDLLTALSKAGMSALDRIAVLQAVRAAGGFDAELVTR</sequence>
<evidence type="ECO:0000256" key="4">
    <source>
        <dbReference type="ARBA" id="ARBA00022729"/>
    </source>
</evidence>
<evidence type="ECO:0000256" key="7">
    <source>
        <dbReference type="ARBA" id="ARBA00032344"/>
    </source>
</evidence>
<reference evidence="11" key="1">
    <citation type="submission" date="2016-10" db="EMBL/GenBank/DDBJ databases">
        <authorList>
            <person name="Varghese N."/>
            <person name="Submissions S."/>
        </authorList>
    </citation>
    <scope>NUCLEOTIDE SEQUENCE [LARGE SCALE GENOMIC DNA]</scope>
    <source>
        <strain evidence="11">DSM 13234</strain>
    </source>
</reference>
<comment type="subunit">
    <text evidence="8">The basal body constitutes a major portion of the flagellar organelle and consists of four rings (L,P,S, and M) mounted on a central rod.</text>
</comment>
<dbReference type="GO" id="GO:0005198">
    <property type="term" value="F:structural molecule activity"/>
    <property type="evidence" value="ECO:0007669"/>
    <property type="project" value="InterPro"/>
</dbReference>
<dbReference type="HAMAP" id="MF_00416">
    <property type="entry name" value="FlgI"/>
    <property type="match status" value="1"/>
</dbReference>
<dbReference type="GO" id="GO:0030288">
    <property type="term" value="C:outer membrane-bounded periplasmic space"/>
    <property type="evidence" value="ECO:0007669"/>
    <property type="project" value="InterPro"/>
</dbReference>
<dbReference type="PRINTS" id="PR01010">
    <property type="entry name" value="FLGPRINGFLGI"/>
</dbReference>
<feature type="signal peptide" evidence="8">
    <location>
        <begin position="1"/>
        <end position="21"/>
    </location>
</feature>
<gene>
    <name evidence="8" type="primary">flgI</name>
    <name evidence="10" type="ORF">SAMN04244559_00721</name>
</gene>
<dbReference type="InterPro" id="IPR001782">
    <property type="entry name" value="Flag_FlgI"/>
</dbReference>
<evidence type="ECO:0000256" key="9">
    <source>
        <dbReference type="SAM" id="MobiDB-lite"/>
    </source>
</evidence>
<evidence type="ECO:0000256" key="2">
    <source>
        <dbReference type="ARBA" id="ARBA00004117"/>
    </source>
</evidence>
<keyword evidence="5" id="KW-0574">Periplasm</keyword>
<comment type="similarity">
    <text evidence="8">Belongs to the FlgI family.</text>
</comment>
<protein>
    <recommendedName>
        <fullName evidence="3 8">Flagellar P-ring protein</fullName>
    </recommendedName>
    <alternativeName>
        <fullName evidence="7 8">Basal body P-ring protein</fullName>
    </alternativeName>
</protein>
<keyword evidence="10" id="KW-0966">Cell projection</keyword>
<dbReference type="AlphaFoldDB" id="A0A1H6GYU8"/>
<feature type="region of interest" description="Disordered" evidence="9">
    <location>
        <begin position="134"/>
        <end position="157"/>
    </location>
</feature>
<dbReference type="RefSeq" id="WP_074765607.1">
    <property type="nucleotide sequence ID" value="NZ_FNWO01000002.1"/>
</dbReference>
<evidence type="ECO:0000256" key="8">
    <source>
        <dbReference type="HAMAP-Rule" id="MF_00416"/>
    </source>
</evidence>
<dbReference type="EMBL" id="FNWO01000002">
    <property type="protein sequence ID" value="SEH28541.1"/>
    <property type="molecule type" value="Genomic_DNA"/>
</dbReference>
<evidence type="ECO:0000256" key="3">
    <source>
        <dbReference type="ARBA" id="ARBA00019515"/>
    </source>
</evidence>
<evidence type="ECO:0000256" key="1">
    <source>
        <dbReference type="ARBA" id="ARBA00002591"/>
    </source>
</evidence>
<dbReference type="PANTHER" id="PTHR30381">
    <property type="entry name" value="FLAGELLAR P-RING PERIPLASMIC PROTEIN FLGI"/>
    <property type="match status" value="1"/>
</dbReference>
<keyword evidence="10" id="KW-0282">Flagellum</keyword>
<keyword evidence="11" id="KW-1185">Reference proteome</keyword>
<evidence type="ECO:0000256" key="6">
    <source>
        <dbReference type="ARBA" id="ARBA00023143"/>
    </source>
</evidence>
<keyword evidence="6 8" id="KW-0975">Bacterial flagellum</keyword>
<feature type="chain" id="PRO_5010389987" description="Flagellar P-ring protein" evidence="8">
    <location>
        <begin position="22"/>
        <end position="351"/>
    </location>
</feature>
<proteinExistence type="inferred from homology"/>
<dbReference type="GO" id="GO:0009428">
    <property type="term" value="C:bacterial-type flagellum basal body, distal rod, P ring"/>
    <property type="evidence" value="ECO:0007669"/>
    <property type="project" value="InterPro"/>
</dbReference>
<name>A0A1H6GYU8_MAGFU</name>
<organism evidence="10 11">
    <name type="scientific">Magnetospirillum fulvum</name>
    <name type="common">Rhodospirillum fulvum</name>
    <dbReference type="NCBI Taxonomy" id="1082"/>
    <lineage>
        <taxon>Bacteria</taxon>
        <taxon>Pseudomonadati</taxon>
        <taxon>Pseudomonadota</taxon>
        <taxon>Alphaproteobacteria</taxon>
        <taxon>Rhodospirillales</taxon>
        <taxon>Rhodospirillaceae</taxon>
        <taxon>Magnetospirillum</taxon>
    </lineage>
</organism>
<evidence type="ECO:0000313" key="10">
    <source>
        <dbReference type="EMBL" id="SEH28541.1"/>
    </source>
</evidence>
<keyword evidence="4 8" id="KW-0732">Signal</keyword>
<dbReference type="Pfam" id="PF02119">
    <property type="entry name" value="FlgI"/>
    <property type="match status" value="1"/>
</dbReference>
<comment type="function">
    <text evidence="1 8">Assembles around the rod to form the L-ring and probably protects the motor/basal body from shearing forces during rotation.</text>
</comment>